<evidence type="ECO:0000259" key="2">
    <source>
        <dbReference type="Pfam" id="PF19187"/>
    </source>
</evidence>
<dbReference type="PROSITE" id="PS52050">
    <property type="entry name" value="WYL"/>
    <property type="match status" value="1"/>
</dbReference>
<feature type="domain" description="WCX" evidence="3">
    <location>
        <begin position="229"/>
        <end position="301"/>
    </location>
</feature>
<feature type="domain" description="WYL" evidence="1">
    <location>
        <begin position="141"/>
        <end position="203"/>
    </location>
</feature>
<protein>
    <submittedName>
        <fullName evidence="4">WYL domain-containing transcriptional regulator</fullName>
    </submittedName>
</protein>
<dbReference type="RefSeq" id="WP_125228131.1">
    <property type="nucleotide sequence ID" value="NZ_RQYT01000019.1"/>
</dbReference>
<dbReference type="EMBL" id="RQYT01000019">
    <property type="protein sequence ID" value="RRD49291.1"/>
    <property type="molecule type" value="Genomic_DNA"/>
</dbReference>
<dbReference type="Proteomes" id="UP000280935">
    <property type="component" value="Unassembled WGS sequence"/>
</dbReference>
<dbReference type="InterPro" id="IPR043839">
    <property type="entry name" value="PafC_HTH"/>
</dbReference>
<evidence type="ECO:0000259" key="3">
    <source>
        <dbReference type="Pfam" id="PF25583"/>
    </source>
</evidence>
<dbReference type="PANTHER" id="PTHR34580">
    <property type="match status" value="1"/>
</dbReference>
<feature type="domain" description="PafC HTH" evidence="2">
    <location>
        <begin position="5"/>
        <end position="118"/>
    </location>
</feature>
<reference evidence="4 5" key="1">
    <citation type="submission" date="2018-11" db="EMBL/GenBank/DDBJ databases">
        <title>Genomes From Bacteria Associated with the Canine Oral Cavity: a Test Case for Automated Genome-Based Taxonomic Assignment.</title>
        <authorList>
            <person name="Coil D.A."/>
            <person name="Jospin G."/>
            <person name="Darling A.E."/>
            <person name="Wallis C."/>
            <person name="Davis I.J."/>
            <person name="Harris S."/>
            <person name="Eisen J.A."/>
            <person name="Holcombe L.J."/>
            <person name="O'Flynn C."/>
        </authorList>
    </citation>
    <scope>NUCLEOTIDE SEQUENCE [LARGE SCALE GENOMIC DNA]</scope>
    <source>
        <strain evidence="4 5">OH2822_COT-296</strain>
    </source>
</reference>
<dbReference type="Pfam" id="PF13280">
    <property type="entry name" value="WYL"/>
    <property type="match status" value="1"/>
</dbReference>
<dbReference type="PANTHER" id="PTHR34580:SF1">
    <property type="entry name" value="PROTEIN PAFC"/>
    <property type="match status" value="1"/>
</dbReference>
<dbReference type="PIRSF" id="PIRSF016838">
    <property type="entry name" value="PafC"/>
    <property type="match status" value="1"/>
</dbReference>
<sequence length="306" mass="33595">MRSADQLQRLTQLVPFLVGHPGVSITQTAETFGTTPAVVMKDLEVIQFCGLPGGLPDDLFEVDIDEARRDGEIWVGNADVLARPMTLTSAQATTLLVALETLVALGSDAARSAREKLSDACGRRTAGIEVDLTSGDPEARRILAEAAERRRVVVISHRGRDGVSELEVEPARLRVCDGATYLDAWSRPRRAWRSFRLDRVVSCRATKEPFEPRPGLAEHTAGWFQDSSEEITLEVDPRAAWVIEHHPTTSSTPTERGLSITLPVGTRQWAVELLLRLGADVLRVADEALRNEAAEEARRALAAYDD</sequence>
<gene>
    <name evidence="4" type="ORF">EII35_08980</name>
</gene>
<organism evidence="4 5">
    <name type="scientific">Arachnia propionica</name>
    <dbReference type="NCBI Taxonomy" id="1750"/>
    <lineage>
        <taxon>Bacteria</taxon>
        <taxon>Bacillati</taxon>
        <taxon>Actinomycetota</taxon>
        <taxon>Actinomycetes</taxon>
        <taxon>Propionibacteriales</taxon>
        <taxon>Propionibacteriaceae</taxon>
        <taxon>Arachnia</taxon>
    </lineage>
</organism>
<dbReference type="InterPro" id="IPR051534">
    <property type="entry name" value="CBASS_pafABC_assoc_protein"/>
</dbReference>
<name>A0A3P1WSQ6_9ACTN</name>
<dbReference type="InterPro" id="IPR026881">
    <property type="entry name" value="WYL_dom"/>
</dbReference>
<dbReference type="InterPro" id="IPR028349">
    <property type="entry name" value="PafC-like"/>
</dbReference>
<comment type="caution">
    <text evidence="4">The sequence shown here is derived from an EMBL/GenBank/DDBJ whole genome shotgun (WGS) entry which is preliminary data.</text>
</comment>
<dbReference type="Pfam" id="PF25583">
    <property type="entry name" value="WCX"/>
    <property type="match status" value="1"/>
</dbReference>
<evidence type="ECO:0000313" key="5">
    <source>
        <dbReference type="Proteomes" id="UP000280935"/>
    </source>
</evidence>
<evidence type="ECO:0000259" key="1">
    <source>
        <dbReference type="Pfam" id="PF13280"/>
    </source>
</evidence>
<dbReference type="InterPro" id="IPR057727">
    <property type="entry name" value="WCX_dom"/>
</dbReference>
<proteinExistence type="predicted"/>
<accession>A0A3P1WSQ6</accession>
<dbReference type="AlphaFoldDB" id="A0A3P1WSQ6"/>
<dbReference type="OrthoDB" id="5174471at2"/>
<evidence type="ECO:0000313" key="4">
    <source>
        <dbReference type="EMBL" id="RRD49291.1"/>
    </source>
</evidence>
<dbReference type="Pfam" id="PF19187">
    <property type="entry name" value="HTH_PafC"/>
    <property type="match status" value="1"/>
</dbReference>